<dbReference type="InterPro" id="IPR036291">
    <property type="entry name" value="NAD(P)-bd_dom_sf"/>
</dbReference>
<proteinExistence type="inferred from homology"/>
<evidence type="ECO:0000313" key="4">
    <source>
        <dbReference type="EMBL" id="KAK8873224.1"/>
    </source>
</evidence>
<dbReference type="SUPFAM" id="SSF51735">
    <property type="entry name" value="NAD(P)-binding Rossmann-fold domains"/>
    <property type="match status" value="1"/>
</dbReference>
<dbReference type="Gene3D" id="3.40.50.720">
    <property type="entry name" value="NAD(P)-binding Rossmann-like Domain"/>
    <property type="match status" value="1"/>
</dbReference>
<dbReference type="SMART" id="SM00822">
    <property type="entry name" value="PKS_KR"/>
    <property type="match status" value="1"/>
</dbReference>
<organism evidence="4 5">
    <name type="scientific">Apiospora arundinis</name>
    <dbReference type="NCBI Taxonomy" id="335852"/>
    <lineage>
        <taxon>Eukaryota</taxon>
        <taxon>Fungi</taxon>
        <taxon>Dikarya</taxon>
        <taxon>Ascomycota</taxon>
        <taxon>Pezizomycotina</taxon>
        <taxon>Sordariomycetes</taxon>
        <taxon>Xylariomycetidae</taxon>
        <taxon>Amphisphaeriales</taxon>
        <taxon>Apiosporaceae</taxon>
        <taxon>Apiospora</taxon>
    </lineage>
</organism>
<accession>A0ABR2J6B6</accession>
<keyword evidence="5" id="KW-1185">Reference proteome</keyword>
<feature type="domain" description="Ketoreductase" evidence="3">
    <location>
        <begin position="29"/>
        <end position="198"/>
    </location>
</feature>
<evidence type="ECO:0000313" key="5">
    <source>
        <dbReference type="Proteomes" id="UP001390339"/>
    </source>
</evidence>
<dbReference type="PANTHER" id="PTHR42760">
    <property type="entry name" value="SHORT-CHAIN DEHYDROGENASES/REDUCTASES FAMILY MEMBER"/>
    <property type="match status" value="1"/>
</dbReference>
<evidence type="ECO:0000259" key="3">
    <source>
        <dbReference type="SMART" id="SM00822"/>
    </source>
</evidence>
<dbReference type="CDD" id="cd05233">
    <property type="entry name" value="SDR_c"/>
    <property type="match status" value="1"/>
</dbReference>
<dbReference type="InterPro" id="IPR057326">
    <property type="entry name" value="KR_dom"/>
</dbReference>
<protein>
    <recommendedName>
        <fullName evidence="3">Ketoreductase domain-containing protein</fullName>
    </recommendedName>
</protein>
<evidence type="ECO:0000256" key="2">
    <source>
        <dbReference type="ARBA" id="ARBA00023002"/>
    </source>
</evidence>
<reference evidence="4 5" key="1">
    <citation type="journal article" date="2024" name="IMA Fungus">
        <title>Apiospora arundinis, a panoply of carbohydrate-active enzymes and secondary metabolites.</title>
        <authorList>
            <person name="Sorensen T."/>
            <person name="Petersen C."/>
            <person name="Muurmann A.T."/>
            <person name="Christiansen J.V."/>
            <person name="Brundto M.L."/>
            <person name="Overgaard C.K."/>
            <person name="Boysen A.T."/>
            <person name="Wollenberg R.D."/>
            <person name="Larsen T.O."/>
            <person name="Sorensen J.L."/>
            <person name="Nielsen K.L."/>
            <person name="Sondergaard T.E."/>
        </authorList>
    </citation>
    <scope>NUCLEOTIDE SEQUENCE [LARGE SCALE GENOMIC DNA]</scope>
    <source>
        <strain evidence="4 5">AAU 773</strain>
    </source>
</reference>
<comment type="similarity">
    <text evidence="1">Belongs to the short-chain dehydrogenases/reductases (SDR) family.</text>
</comment>
<dbReference type="PRINTS" id="PR00081">
    <property type="entry name" value="GDHRDH"/>
</dbReference>
<keyword evidence="2" id="KW-0560">Oxidoreductase</keyword>
<name>A0ABR2J6B6_9PEZI</name>
<dbReference type="EMBL" id="JAPCWZ010000003">
    <property type="protein sequence ID" value="KAK8873224.1"/>
    <property type="molecule type" value="Genomic_DNA"/>
</dbReference>
<sequence length="324" mass="34065">MSLAYTTKTHSAPYPRIDPAQPHLSAAAKTVLIVGGSTGIGRATAAAFLAAGATRLVLTGRREDVLAATAAELAQQSHNTVAKILTFAVDVTDEAGMEHVFVETEKAFGNPPDVVINCAGALGGSLKPLSTLDDDEYKNWWSAFETNVRGPASLARLVVRHASSASSAAAATASENKDGVREATPTRTPTMLIQLSTAGALFPANGALPMSAYAASKLAAVKVMEYVGAETDPGVLRVLSVHPGIFPGTEGGQTMVKESGIAWEGDDINLPAHFLVWAASQEAEFLRNKLVFATWDVDELVTRKEEISNTPELLIGLNGFPRAI</sequence>
<dbReference type="PANTHER" id="PTHR42760:SF37">
    <property type="entry name" value="CLAVALDEHYDE DEHYDROGENASE"/>
    <property type="match status" value="1"/>
</dbReference>
<comment type="caution">
    <text evidence="4">The sequence shown here is derived from an EMBL/GenBank/DDBJ whole genome shotgun (WGS) entry which is preliminary data.</text>
</comment>
<gene>
    <name evidence="4" type="ORF">PGQ11_003738</name>
</gene>
<dbReference type="Proteomes" id="UP001390339">
    <property type="component" value="Unassembled WGS sequence"/>
</dbReference>
<evidence type="ECO:0000256" key="1">
    <source>
        <dbReference type="ARBA" id="ARBA00006484"/>
    </source>
</evidence>
<dbReference type="InterPro" id="IPR002347">
    <property type="entry name" value="SDR_fam"/>
</dbReference>
<dbReference type="Pfam" id="PF00106">
    <property type="entry name" value="adh_short"/>
    <property type="match status" value="1"/>
</dbReference>